<keyword evidence="3" id="KW-0378">Hydrolase</keyword>
<dbReference type="AlphaFoldDB" id="A0A9W7LAR6"/>
<sequence>MKGVFIGSGSEGLQNEQVRDAFLKLASKEKPVVAYIGTATYDLPQFMENQTKRLSEVGCEILNVKVTNPSDSTMEEAREKIGRADVIIVSGGNTLFAVDRWTKLGLHEVLREAADRGAVIGGGSAGAICWFDGGHSDSFDPDTFKGAMLREFGDEQGRRKDDESSDFVEDEAKPWKYIRVPSLGFLPGLVCPHADKVQSNGVLRILDFEDMLRRHQGENGICIDHYAGIVVDGEDFSVLSMDGKPGTVMEDGTCDTERSGKPGCWVKTVKEDGSIETRLVPDRGKVKDWFVQATEIIEDPNCDDCRAANPSESSF</sequence>
<dbReference type="OrthoDB" id="61042at2759"/>
<keyword evidence="6" id="KW-1185">Reference proteome</keyword>
<evidence type="ECO:0000256" key="2">
    <source>
        <dbReference type="ARBA" id="ARBA00022670"/>
    </source>
</evidence>
<comment type="similarity">
    <text evidence="1">Belongs to the peptidase S51 family.</text>
</comment>
<reference evidence="6" key="1">
    <citation type="journal article" date="2023" name="Commun. Biol.">
        <title>Genome analysis of Parmales, the sister group of diatoms, reveals the evolutionary specialization of diatoms from phago-mixotrophs to photoautotrophs.</title>
        <authorList>
            <person name="Ban H."/>
            <person name="Sato S."/>
            <person name="Yoshikawa S."/>
            <person name="Yamada K."/>
            <person name="Nakamura Y."/>
            <person name="Ichinomiya M."/>
            <person name="Sato N."/>
            <person name="Blanc-Mathieu R."/>
            <person name="Endo H."/>
            <person name="Kuwata A."/>
            <person name="Ogata H."/>
        </authorList>
    </citation>
    <scope>NUCLEOTIDE SEQUENCE [LARGE SCALE GENOMIC DNA]</scope>
</reference>
<evidence type="ECO:0000313" key="6">
    <source>
        <dbReference type="Proteomes" id="UP001165065"/>
    </source>
</evidence>
<dbReference type="Proteomes" id="UP001165065">
    <property type="component" value="Unassembled WGS sequence"/>
</dbReference>
<dbReference type="PANTHER" id="PTHR20842:SF0">
    <property type="entry name" value="ALPHA-ASPARTYL DIPEPTIDASE"/>
    <property type="match status" value="1"/>
</dbReference>
<dbReference type="CDD" id="cd03146">
    <property type="entry name" value="GAT1_Peptidase_E"/>
    <property type="match status" value="1"/>
</dbReference>
<dbReference type="SUPFAM" id="SSF52317">
    <property type="entry name" value="Class I glutamine amidotransferase-like"/>
    <property type="match status" value="1"/>
</dbReference>
<name>A0A9W7LAR6_9STRA</name>
<evidence type="ECO:0000256" key="3">
    <source>
        <dbReference type="ARBA" id="ARBA00022801"/>
    </source>
</evidence>
<proteinExistence type="inferred from homology"/>
<dbReference type="GO" id="GO:0006508">
    <property type="term" value="P:proteolysis"/>
    <property type="evidence" value="ECO:0007669"/>
    <property type="project" value="UniProtKB-KW"/>
</dbReference>
<protein>
    <submittedName>
        <fullName evidence="5">Uncharacterized protein</fullName>
    </submittedName>
</protein>
<dbReference type="InterPro" id="IPR029062">
    <property type="entry name" value="Class_I_gatase-like"/>
</dbReference>
<accession>A0A9W7LAR6</accession>
<dbReference type="Pfam" id="PF03575">
    <property type="entry name" value="Peptidase_S51"/>
    <property type="match status" value="1"/>
</dbReference>
<organism evidence="5 6">
    <name type="scientific">Triparma columacea</name>
    <dbReference type="NCBI Taxonomy" id="722753"/>
    <lineage>
        <taxon>Eukaryota</taxon>
        <taxon>Sar</taxon>
        <taxon>Stramenopiles</taxon>
        <taxon>Ochrophyta</taxon>
        <taxon>Bolidophyceae</taxon>
        <taxon>Parmales</taxon>
        <taxon>Triparmaceae</taxon>
        <taxon>Triparma</taxon>
    </lineage>
</organism>
<dbReference type="GO" id="GO:0008236">
    <property type="term" value="F:serine-type peptidase activity"/>
    <property type="evidence" value="ECO:0007669"/>
    <property type="project" value="UniProtKB-KW"/>
</dbReference>
<evidence type="ECO:0000256" key="4">
    <source>
        <dbReference type="ARBA" id="ARBA00022825"/>
    </source>
</evidence>
<dbReference type="EMBL" id="BRYA01000211">
    <property type="protein sequence ID" value="GMI44230.1"/>
    <property type="molecule type" value="Genomic_DNA"/>
</dbReference>
<dbReference type="Gene3D" id="3.40.50.880">
    <property type="match status" value="1"/>
</dbReference>
<evidence type="ECO:0000313" key="5">
    <source>
        <dbReference type="EMBL" id="GMI44230.1"/>
    </source>
</evidence>
<evidence type="ECO:0000256" key="1">
    <source>
        <dbReference type="ARBA" id="ARBA00006534"/>
    </source>
</evidence>
<gene>
    <name evidence="5" type="ORF">TrCOL_g1410</name>
</gene>
<keyword evidence="2" id="KW-0645">Protease</keyword>
<dbReference type="PANTHER" id="PTHR20842">
    <property type="entry name" value="PROTEASE S51 ALPHA-ASPARTYL DIPEPTIDASE"/>
    <property type="match status" value="1"/>
</dbReference>
<dbReference type="InterPro" id="IPR005320">
    <property type="entry name" value="Peptidase_S51"/>
</dbReference>
<keyword evidence="4" id="KW-0720">Serine protease</keyword>
<comment type="caution">
    <text evidence="5">The sequence shown here is derived from an EMBL/GenBank/DDBJ whole genome shotgun (WGS) entry which is preliminary data.</text>
</comment>